<name>A0ACD3AIS6_9AGAR</name>
<dbReference type="EMBL" id="ML208440">
    <property type="protein sequence ID" value="TFK65345.1"/>
    <property type="molecule type" value="Genomic_DNA"/>
</dbReference>
<keyword evidence="2" id="KW-1185">Reference proteome</keyword>
<dbReference type="Proteomes" id="UP000308600">
    <property type="component" value="Unassembled WGS sequence"/>
</dbReference>
<protein>
    <submittedName>
        <fullName evidence="1">Uncharacterized protein</fullName>
    </submittedName>
</protein>
<evidence type="ECO:0000313" key="2">
    <source>
        <dbReference type="Proteomes" id="UP000308600"/>
    </source>
</evidence>
<evidence type="ECO:0000313" key="1">
    <source>
        <dbReference type="EMBL" id="TFK65345.1"/>
    </source>
</evidence>
<reference evidence="1 2" key="1">
    <citation type="journal article" date="2019" name="Nat. Ecol. Evol.">
        <title>Megaphylogeny resolves global patterns of mushroom evolution.</title>
        <authorList>
            <person name="Varga T."/>
            <person name="Krizsan K."/>
            <person name="Foldi C."/>
            <person name="Dima B."/>
            <person name="Sanchez-Garcia M."/>
            <person name="Sanchez-Ramirez S."/>
            <person name="Szollosi G.J."/>
            <person name="Szarkandi J.G."/>
            <person name="Papp V."/>
            <person name="Albert L."/>
            <person name="Andreopoulos W."/>
            <person name="Angelini C."/>
            <person name="Antonin V."/>
            <person name="Barry K.W."/>
            <person name="Bougher N.L."/>
            <person name="Buchanan P."/>
            <person name="Buyck B."/>
            <person name="Bense V."/>
            <person name="Catcheside P."/>
            <person name="Chovatia M."/>
            <person name="Cooper J."/>
            <person name="Damon W."/>
            <person name="Desjardin D."/>
            <person name="Finy P."/>
            <person name="Geml J."/>
            <person name="Haridas S."/>
            <person name="Hughes K."/>
            <person name="Justo A."/>
            <person name="Karasinski D."/>
            <person name="Kautmanova I."/>
            <person name="Kiss B."/>
            <person name="Kocsube S."/>
            <person name="Kotiranta H."/>
            <person name="LaButti K.M."/>
            <person name="Lechner B.E."/>
            <person name="Liimatainen K."/>
            <person name="Lipzen A."/>
            <person name="Lukacs Z."/>
            <person name="Mihaltcheva S."/>
            <person name="Morgado L.N."/>
            <person name="Niskanen T."/>
            <person name="Noordeloos M.E."/>
            <person name="Ohm R.A."/>
            <person name="Ortiz-Santana B."/>
            <person name="Ovrebo C."/>
            <person name="Racz N."/>
            <person name="Riley R."/>
            <person name="Savchenko A."/>
            <person name="Shiryaev A."/>
            <person name="Soop K."/>
            <person name="Spirin V."/>
            <person name="Szebenyi C."/>
            <person name="Tomsovsky M."/>
            <person name="Tulloss R.E."/>
            <person name="Uehling J."/>
            <person name="Grigoriev I.V."/>
            <person name="Vagvolgyi C."/>
            <person name="Papp T."/>
            <person name="Martin F.M."/>
            <person name="Miettinen O."/>
            <person name="Hibbett D.S."/>
            <person name="Nagy L.G."/>
        </authorList>
    </citation>
    <scope>NUCLEOTIDE SEQUENCE [LARGE SCALE GENOMIC DNA]</scope>
    <source>
        <strain evidence="1 2">NL-1719</strain>
    </source>
</reference>
<sequence length="464" mass="51289">MALELEVERRRVVEALNARDVTVTRLSDAYLLLRQKTAQVERLQIAIQSGTTSELSSTDVKPKLADQKKDVAVMENTIRMLQDEIRNLREERVQVPQPIARPPPGSRSPGPPPRYDEGMNMPEIVEYLQTNQAGLPRPPAPSPILRPGNPSPHQRPGLPHIIMEQQARLGPSRPPSPGLSTAPPSCMASPRVSQNSSPQLSDQAEDPIYLEKARFAALEVLPLPPSVPQDTVQPIIMPPSMSLHELLGAIPVPYRSHLARYRILNSATAQWCPEREEHGFFYSPMFKCTTSTRVSTAHCWSNVDPVGRFRRPTECFYNKDGTWYYAGVYVGFKIDEVSTREWVGLPATTVDGIVRDTLSGRKNISPSNTFEIRELYGAGALKAACVGLQCVGFNYAVYKAVLDQAKRSMDHHWKLVMTGQRDGTSAPMNDLTNSFAQHGLGSQQNNGHATSEHAPALSPHAGGR</sequence>
<organism evidence="1 2">
    <name type="scientific">Pluteus cervinus</name>
    <dbReference type="NCBI Taxonomy" id="181527"/>
    <lineage>
        <taxon>Eukaryota</taxon>
        <taxon>Fungi</taxon>
        <taxon>Dikarya</taxon>
        <taxon>Basidiomycota</taxon>
        <taxon>Agaricomycotina</taxon>
        <taxon>Agaricomycetes</taxon>
        <taxon>Agaricomycetidae</taxon>
        <taxon>Agaricales</taxon>
        <taxon>Pluteineae</taxon>
        <taxon>Pluteaceae</taxon>
        <taxon>Pluteus</taxon>
    </lineage>
</organism>
<proteinExistence type="predicted"/>
<accession>A0ACD3AIS6</accession>
<gene>
    <name evidence="1" type="ORF">BDN72DRAFT_845674</name>
</gene>